<dbReference type="AlphaFoldDB" id="A0A9P7IE06"/>
<reference evidence="2" key="1">
    <citation type="journal article" date="2020" name="bioRxiv">
        <title>Historical genomics reveals the evolutionary mechanisms behind multiple outbreaks of the host-specific coffee wilt pathogen Fusarium xylarioides.</title>
        <authorList>
            <person name="Peck D."/>
            <person name="Nowell R.W."/>
            <person name="Flood J."/>
            <person name="Ryan M.J."/>
            <person name="Barraclough T.G."/>
        </authorList>
    </citation>
    <scope>NUCLEOTIDE SEQUENCE</scope>
    <source>
        <strain evidence="2">IMI 127659i</strain>
    </source>
</reference>
<sequence>MLISGRVSTKKAPKYYADQPPPTHPLPSTTTIFPFRLTQSSSRVLLSTTGNLLLRRLDTSLNWLSSQDVVQLRKRKLFQRAQQYDIDCASFRQPFWSSYRNS</sequence>
<comment type="caution">
    <text evidence="2">The sequence shown here is derived from an EMBL/GenBank/DDBJ whole genome shotgun (WGS) entry which is preliminary data.</text>
</comment>
<keyword evidence="3" id="KW-1185">Reference proteome</keyword>
<reference evidence="2" key="2">
    <citation type="submission" date="2020-10" db="EMBL/GenBank/DDBJ databases">
        <authorList>
            <person name="Peck L.D."/>
            <person name="Nowell R.W."/>
            <person name="Flood J."/>
            <person name="Ryan M.J."/>
            <person name="Barraclough T.G."/>
        </authorList>
    </citation>
    <scope>NUCLEOTIDE SEQUENCE</scope>
    <source>
        <strain evidence="2">IMI 127659i</strain>
    </source>
</reference>
<protein>
    <submittedName>
        <fullName evidence="2">Uncharacterized protein</fullName>
    </submittedName>
</protein>
<feature type="region of interest" description="Disordered" evidence="1">
    <location>
        <begin position="1"/>
        <end position="29"/>
    </location>
</feature>
<name>A0A9P7IE06_9HYPO</name>
<evidence type="ECO:0000313" key="2">
    <source>
        <dbReference type="EMBL" id="KAG5765655.1"/>
    </source>
</evidence>
<dbReference type="Proteomes" id="UP000750502">
    <property type="component" value="Unassembled WGS sequence"/>
</dbReference>
<accession>A0A9P7IE06</accession>
<dbReference type="EMBL" id="JADFTT010000190">
    <property type="protein sequence ID" value="KAG5765655.1"/>
    <property type="molecule type" value="Genomic_DNA"/>
</dbReference>
<gene>
    <name evidence="2" type="ORF">H9Q72_006259</name>
</gene>
<evidence type="ECO:0000256" key="1">
    <source>
        <dbReference type="SAM" id="MobiDB-lite"/>
    </source>
</evidence>
<evidence type="ECO:0000313" key="3">
    <source>
        <dbReference type="Proteomes" id="UP000750502"/>
    </source>
</evidence>
<proteinExistence type="predicted"/>
<organism evidence="2 3">
    <name type="scientific">Fusarium xylarioides</name>
    <dbReference type="NCBI Taxonomy" id="221167"/>
    <lineage>
        <taxon>Eukaryota</taxon>
        <taxon>Fungi</taxon>
        <taxon>Dikarya</taxon>
        <taxon>Ascomycota</taxon>
        <taxon>Pezizomycotina</taxon>
        <taxon>Sordariomycetes</taxon>
        <taxon>Hypocreomycetidae</taxon>
        <taxon>Hypocreales</taxon>
        <taxon>Nectriaceae</taxon>
        <taxon>Fusarium</taxon>
        <taxon>Fusarium fujikuroi species complex</taxon>
    </lineage>
</organism>